<reference evidence="2" key="1">
    <citation type="submission" date="2022-04" db="EMBL/GenBank/DDBJ databases">
        <title>Carnegiea gigantea Genome sequencing and assembly v2.</title>
        <authorList>
            <person name="Copetti D."/>
            <person name="Sanderson M.J."/>
            <person name="Burquez A."/>
            <person name="Wojciechowski M.F."/>
        </authorList>
    </citation>
    <scope>NUCLEOTIDE SEQUENCE</scope>
    <source>
        <strain evidence="2">SGP5-SGP5p</strain>
        <tissue evidence="2">Aerial part</tissue>
    </source>
</reference>
<dbReference type="SUPFAM" id="SSF56219">
    <property type="entry name" value="DNase I-like"/>
    <property type="match status" value="1"/>
</dbReference>
<dbReference type="EMBL" id="JAKOGI010000163">
    <property type="protein sequence ID" value="KAJ8441504.1"/>
    <property type="molecule type" value="Genomic_DNA"/>
</dbReference>
<sequence>MVSRGDEYIRCEIVPIPTADGAACPSKHALFFHRFEERNTDSERCSDVPSCSVHNGSLAAVQCTDSVKFGLPLKQSYHCSQECFLHAWKKHLFNHLCAAKDHSLNGDVKLGRLKGWSSWPPAELVSWFDERVEVVCPVGKSWVSKLGSSNAFVPVADDVGFCFELGSAVVGNLHVALPAEDVTATDPAIQRQHLSHRRVLHLADVKKSEMLGVTKKVSTFGSFSVLTYNILADIYTNSEKYSYCPPWALTWEYRQKNLLHEILLYDADILCLQEVQSDHFENFFKPQLMKFGYSAIYKKKTNEVYTSNGYTSEGCAIFFRNHVFKEVVAFELEYSKTALALIEKLEPRQRDQAKIRLIKVYILEYSKTALAIVNHSISLHHLDFVMQDNIALAVILEMVDSTNLHTASWSRLCVVCTHIYAGKKSPDVKLLQVSDLVNEIEKIIDQRTPLVICGDINSVPGSDPYILLANHECNPALGVEANDPLDIFRHLKLHHSMKLASAYASASLKTVDDTDGDRMIMMDPTTGEPSYTSLTLNHKSTLDYIFYTEDSLEVEGLLEIPDSISVGRALPSPLCIENSLCLNLKNYTEYVVE</sequence>
<keyword evidence="3" id="KW-1185">Reference proteome</keyword>
<name>A0A9Q1KEM4_9CARY</name>
<dbReference type="PANTHER" id="PTHR12121">
    <property type="entry name" value="CARBON CATABOLITE REPRESSOR PROTEIN 4"/>
    <property type="match status" value="1"/>
</dbReference>
<dbReference type="Pfam" id="PF03372">
    <property type="entry name" value="Exo_endo_phos"/>
    <property type="match status" value="1"/>
</dbReference>
<accession>A0A9Q1KEM4</accession>
<organism evidence="2 3">
    <name type="scientific">Carnegiea gigantea</name>
    <dbReference type="NCBI Taxonomy" id="171969"/>
    <lineage>
        <taxon>Eukaryota</taxon>
        <taxon>Viridiplantae</taxon>
        <taxon>Streptophyta</taxon>
        <taxon>Embryophyta</taxon>
        <taxon>Tracheophyta</taxon>
        <taxon>Spermatophyta</taxon>
        <taxon>Magnoliopsida</taxon>
        <taxon>eudicotyledons</taxon>
        <taxon>Gunneridae</taxon>
        <taxon>Pentapetalae</taxon>
        <taxon>Caryophyllales</taxon>
        <taxon>Cactineae</taxon>
        <taxon>Cactaceae</taxon>
        <taxon>Cactoideae</taxon>
        <taxon>Echinocereeae</taxon>
        <taxon>Carnegiea</taxon>
    </lineage>
</organism>
<dbReference type="GO" id="GO:0000175">
    <property type="term" value="F:3'-5'-RNA exonuclease activity"/>
    <property type="evidence" value="ECO:0007669"/>
    <property type="project" value="TreeGrafter"/>
</dbReference>
<dbReference type="PANTHER" id="PTHR12121:SF79">
    <property type="entry name" value="CARBON CATABOLITE REPRESSOR PROTEIN 4 HOMOLOG 1-LIKE ISOFORM X1"/>
    <property type="match status" value="1"/>
</dbReference>
<evidence type="ECO:0000313" key="2">
    <source>
        <dbReference type="EMBL" id="KAJ8441504.1"/>
    </source>
</evidence>
<proteinExistence type="predicted"/>
<dbReference type="Gene3D" id="3.60.10.10">
    <property type="entry name" value="Endonuclease/exonuclease/phosphatase"/>
    <property type="match status" value="1"/>
</dbReference>
<dbReference type="InterPro" id="IPR036691">
    <property type="entry name" value="Endo/exonu/phosph_ase_sf"/>
</dbReference>
<evidence type="ECO:0000313" key="3">
    <source>
        <dbReference type="Proteomes" id="UP001153076"/>
    </source>
</evidence>
<gene>
    <name evidence="2" type="ORF">Cgig2_026305</name>
</gene>
<protein>
    <recommendedName>
        <fullName evidence="1">Endonuclease/exonuclease/phosphatase domain-containing protein</fullName>
    </recommendedName>
</protein>
<dbReference type="InterPro" id="IPR050410">
    <property type="entry name" value="CCR4/nocturin_mRNA_transcr"/>
</dbReference>
<evidence type="ECO:0000259" key="1">
    <source>
        <dbReference type="Pfam" id="PF03372"/>
    </source>
</evidence>
<comment type="caution">
    <text evidence="2">The sequence shown here is derived from an EMBL/GenBank/DDBJ whole genome shotgun (WGS) entry which is preliminary data.</text>
</comment>
<dbReference type="InterPro" id="IPR005135">
    <property type="entry name" value="Endo/exonuclease/phosphatase"/>
</dbReference>
<dbReference type="OrthoDB" id="428734at2759"/>
<dbReference type="AlphaFoldDB" id="A0A9Q1KEM4"/>
<dbReference type="Proteomes" id="UP001153076">
    <property type="component" value="Unassembled WGS sequence"/>
</dbReference>
<feature type="domain" description="Endonuclease/exonuclease/phosphatase" evidence="1">
    <location>
        <begin position="226"/>
        <end position="562"/>
    </location>
</feature>